<feature type="region of interest" description="Disordered" evidence="1">
    <location>
        <begin position="30"/>
        <end position="50"/>
    </location>
</feature>
<proteinExistence type="predicted"/>
<dbReference type="eggNOG" id="ENOG5033E4Y">
    <property type="taxonomic scope" value="Bacteria"/>
</dbReference>
<feature type="compositionally biased region" description="Basic and acidic residues" evidence="1">
    <location>
        <begin position="38"/>
        <end position="49"/>
    </location>
</feature>
<dbReference type="AlphaFoldDB" id="A0A098LHZ8"/>
<keyword evidence="3" id="KW-1185">Reference proteome</keyword>
<protein>
    <submittedName>
        <fullName evidence="2">Uncharacterized protein</fullName>
    </submittedName>
</protein>
<evidence type="ECO:0000256" key="1">
    <source>
        <dbReference type="SAM" id="MobiDB-lite"/>
    </source>
</evidence>
<dbReference type="EMBL" id="BBLT01000006">
    <property type="protein sequence ID" value="GAL86079.1"/>
    <property type="molecule type" value="Genomic_DNA"/>
</dbReference>
<dbReference type="Proteomes" id="UP000030185">
    <property type="component" value="Unassembled WGS sequence"/>
</dbReference>
<accession>A0A098LHZ8</accession>
<dbReference type="STRING" id="153721.MYP_3308"/>
<name>A0A098LHZ8_9BACT</name>
<gene>
    <name evidence="2" type="ORF">MYP_3308</name>
</gene>
<comment type="caution">
    <text evidence="2">The sequence shown here is derived from an EMBL/GenBank/DDBJ whole genome shotgun (WGS) entry which is preliminary data.</text>
</comment>
<evidence type="ECO:0000313" key="3">
    <source>
        <dbReference type="Proteomes" id="UP000030185"/>
    </source>
</evidence>
<sequence>MKRPVSRPLIILAQILICLFISVHSFSQQKESGGEGPYHNRDQKSLTKDQKRKLKEYKKHPVWVDMLKDQSEINYYETVTAFETFWEERPEPKEKKLEKEKGKKKRSFLKRFFKSDKKLKRESDRLVVEWKAYQHWRRDVRAFIQPDGKILTREQQLQIINSQIQE</sequence>
<dbReference type="RefSeq" id="WP_045465281.1">
    <property type="nucleotide sequence ID" value="NZ_BBLT01000006.1"/>
</dbReference>
<organism evidence="2 3">
    <name type="scientific">Sporocytophaga myxococcoides</name>
    <dbReference type="NCBI Taxonomy" id="153721"/>
    <lineage>
        <taxon>Bacteria</taxon>
        <taxon>Pseudomonadati</taxon>
        <taxon>Bacteroidota</taxon>
        <taxon>Cytophagia</taxon>
        <taxon>Cytophagales</taxon>
        <taxon>Cytophagaceae</taxon>
        <taxon>Sporocytophaga</taxon>
    </lineage>
</organism>
<reference evidence="2 3" key="1">
    <citation type="submission" date="2014-09" db="EMBL/GenBank/DDBJ databases">
        <title>Sporocytophaga myxococcoides PG-01 genome sequencing.</title>
        <authorList>
            <person name="Liu L."/>
            <person name="Gao P.J."/>
            <person name="Chen G.J."/>
            <person name="Wang L.S."/>
        </authorList>
    </citation>
    <scope>NUCLEOTIDE SEQUENCE [LARGE SCALE GENOMIC DNA]</scope>
    <source>
        <strain evidence="2 3">PG-01</strain>
    </source>
</reference>
<evidence type="ECO:0000313" key="2">
    <source>
        <dbReference type="EMBL" id="GAL86079.1"/>
    </source>
</evidence>
<dbReference type="OrthoDB" id="668543at2"/>